<evidence type="ECO:0000313" key="2">
    <source>
        <dbReference type="Proteomes" id="UP001525961"/>
    </source>
</evidence>
<name>A0ABT2N386_9CYAN</name>
<protein>
    <recommendedName>
        <fullName evidence="3">DUF2281 domain-containing protein</fullName>
    </recommendedName>
</protein>
<organism evidence="1 2">
    <name type="scientific">Laspinema olomoucense D3b</name>
    <dbReference type="NCBI Taxonomy" id="2953688"/>
    <lineage>
        <taxon>Bacteria</taxon>
        <taxon>Bacillati</taxon>
        <taxon>Cyanobacteriota</taxon>
        <taxon>Cyanophyceae</taxon>
        <taxon>Oscillatoriophycideae</taxon>
        <taxon>Oscillatoriales</taxon>
        <taxon>Laspinemataceae</taxon>
        <taxon>Laspinema</taxon>
        <taxon>Laspinema olomoucense</taxon>
    </lineage>
</organism>
<evidence type="ECO:0000313" key="1">
    <source>
        <dbReference type="EMBL" id="MCT7977153.1"/>
    </source>
</evidence>
<dbReference type="RefSeq" id="WP_261234793.1">
    <property type="nucleotide sequence ID" value="NZ_JAMXFA010000005.1"/>
</dbReference>
<evidence type="ECO:0008006" key="3">
    <source>
        <dbReference type="Google" id="ProtNLM"/>
    </source>
</evidence>
<dbReference type="EMBL" id="JAMXFA010000005">
    <property type="protein sequence ID" value="MCT7977153.1"/>
    <property type="molecule type" value="Genomic_DNA"/>
</dbReference>
<comment type="caution">
    <text evidence="1">The sequence shown here is derived from an EMBL/GenBank/DDBJ whole genome shotgun (WGS) entry which is preliminary data.</text>
</comment>
<gene>
    <name evidence="1" type="ORF">NG792_05505</name>
</gene>
<reference evidence="1 2" key="1">
    <citation type="journal article" date="2022" name="Front. Microbiol.">
        <title>High genomic differentiation and limited gene flow indicate recent cryptic speciation within the genus Laspinema (cyanobacteria).</title>
        <authorList>
            <person name="Stanojkovic A."/>
            <person name="Skoupy S."/>
            <person name="Skaloud P."/>
            <person name="Dvorak P."/>
        </authorList>
    </citation>
    <scope>NUCLEOTIDE SEQUENCE [LARGE SCALE GENOMIC DNA]</scope>
    <source>
        <strain evidence="1 2">D3b</strain>
    </source>
</reference>
<accession>A0ABT2N386</accession>
<proteinExistence type="predicted"/>
<keyword evidence="2" id="KW-1185">Reference proteome</keyword>
<sequence length="80" mass="9168">MLTLEMVIQKIQQFSPDQLAKIVEYIEFIEFKTNQVVSPSIDIKPQNKSFVESAQEFVGCLDSDLEDLSHNPQYLEGFGE</sequence>
<dbReference type="Proteomes" id="UP001525961">
    <property type="component" value="Unassembled WGS sequence"/>
</dbReference>